<feature type="compositionally biased region" description="Polar residues" evidence="6">
    <location>
        <begin position="111"/>
        <end position="121"/>
    </location>
</feature>
<protein>
    <recommendedName>
        <fullName evidence="7">Zn(2)-C6 fungal-type domain-containing protein</fullName>
    </recommendedName>
</protein>
<feature type="compositionally biased region" description="Polar residues" evidence="6">
    <location>
        <begin position="232"/>
        <end position="247"/>
    </location>
</feature>
<evidence type="ECO:0000256" key="2">
    <source>
        <dbReference type="ARBA" id="ARBA00022723"/>
    </source>
</evidence>
<dbReference type="PROSITE" id="PS50048">
    <property type="entry name" value="ZN2_CY6_FUNGAL_2"/>
    <property type="match status" value="1"/>
</dbReference>
<evidence type="ECO:0000313" key="9">
    <source>
        <dbReference type="Proteomes" id="UP000199727"/>
    </source>
</evidence>
<dbReference type="GO" id="GO:0008270">
    <property type="term" value="F:zinc ion binding"/>
    <property type="evidence" value="ECO:0007669"/>
    <property type="project" value="InterPro"/>
</dbReference>
<accession>A0A854QEE1</accession>
<dbReference type="InterPro" id="IPR001138">
    <property type="entry name" value="Zn2Cys6_DnaBD"/>
</dbReference>
<dbReference type="Gene3D" id="4.10.240.10">
    <property type="entry name" value="Zn(2)-C6 fungal-type DNA-binding domain"/>
    <property type="match status" value="1"/>
</dbReference>
<reference evidence="8 9" key="1">
    <citation type="submission" date="2017-06" db="EMBL/GenBank/DDBJ databases">
        <title>Global population genomics of the pathogenic fungus Cryptococcus neoformans var. grubii.</title>
        <authorList>
            <person name="Cuomo C."/>
            <person name="Litvintseva A."/>
            <person name="Chen Y."/>
            <person name="Young S."/>
            <person name="Zeng Q."/>
            <person name="Chapman S."/>
            <person name="Gujja S."/>
            <person name="Saif S."/>
            <person name="Birren B."/>
        </authorList>
    </citation>
    <scope>NUCLEOTIDE SEQUENCE [LARGE SCALE GENOMIC DNA]</scope>
    <source>
        <strain evidence="8 9">Tu259-1</strain>
    </source>
</reference>
<dbReference type="GO" id="GO:0006351">
    <property type="term" value="P:DNA-templated transcription"/>
    <property type="evidence" value="ECO:0007669"/>
    <property type="project" value="InterPro"/>
</dbReference>
<keyword evidence="3" id="KW-0805">Transcription regulation</keyword>
<dbReference type="GO" id="GO:0005634">
    <property type="term" value="C:nucleus"/>
    <property type="evidence" value="ECO:0007669"/>
    <property type="project" value="UniProtKB-SubCell"/>
</dbReference>
<gene>
    <name evidence="8" type="ORF">C361_02446</name>
</gene>
<dbReference type="SMART" id="SM00066">
    <property type="entry name" value="GAL4"/>
    <property type="match status" value="1"/>
</dbReference>
<evidence type="ECO:0000256" key="3">
    <source>
        <dbReference type="ARBA" id="ARBA00023015"/>
    </source>
</evidence>
<comment type="caution">
    <text evidence="8">The sequence shown here is derived from an EMBL/GenBank/DDBJ whole genome shotgun (WGS) entry which is preliminary data.</text>
</comment>
<keyword evidence="4" id="KW-0804">Transcription</keyword>
<dbReference type="GO" id="GO:0003677">
    <property type="term" value="F:DNA binding"/>
    <property type="evidence" value="ECO:0007669"/>
    <property type="project" value="InterPro"/>
</dbReference>
<keyword evidence="2" id="KW-0479">Metal-binding</keyword>
<feature type="compositionally biased region" description="Polar residues" evidence="6">
    <location>
        <begin position="85"/>
        <end position="104"/>
    </location>
</feature>
<evidence type="ECO:0000256" key="6">
    <source>
        <dbReference type="SAM" id="MobiDB-lite"/>
    </source>
</evidence>
<dbReference type="AlphaFoldDB" id="A0A854QEE1"/>
<comment type="subcellular location">
    <subcellularLocation>
        <location evidence="1">Nucleus</location>
    </subcellularLocation>
</comment>
<feature type="region of interest" description="Disordered" evidence="6">
    <location>
        <begin position="74"/>
        <end position="121"/>
    </location>
</feature>
<proteinExistence type="predicted"/>
<dbReference type="PANTHER" id="PTHR47338">
    <property type="entry name" value="ZN(II)2CYS6 TRANSCRIPTION FACTOR (EUROFUNG)-RELATED"/>
    <property type="match status" value="1"/>
</dbReference>
<feature type="region of interest" description="Disordered" evidence="6">
    <location>
        <begin position="209"/>
        <end position="247"/>
    </location>
</feature>
<dbReference type="SUPFAM" id="SSF57701">
    <property type="entry name" value="Zn2/Cys6 DNA-binding domain"/>
    <property type="match status" value="1"/>
</dbReference>
<feature type="compositionally biased region" description="Low complexity" evidence="6">
    <location>
        <begin position="641"/>
        <end position="653"/>
    </location>
</feature>
<dbReference type="Proteomes" id="UP000199727">
    <property type="component" value="Unassembled WGS sequence"/>
</dbReference>
<dbReference type="InterPro" id="IPR050815">
    <property type="entry name" value="TF_fung"/>
</dbReference>
<keyword evidence="5" id="KW-0539">Nucleus</keyword>
<dbReference type="CDD" id="cd12148">
    <property type="entry name" value="fungal_TF_MHR"/>
    <property type="match status" value="1"/>
</dbReference>
<evidence type="ECO:0000256" key="5">
    <source>
        <dbReference type="ARBA" id="ARBA00023242"/>
    </source>
</evidence>
<evidence type="ECO:0000256" key="1">
    <source>
        <dbReference type="ARBA" id="ARBA00004123"/>
    </source>
</evidence>
<dbReference type="PROSITE" id="PS00463">
    <property type="entry name" value="ZN2_CY6_FUNGAL_1"/>
    <property type="match status" value="1"/>
</dbReference>
<feature type="domain" description="Zn(2)-C6 fungal-type" evidence="7">
    <location>
        <begin position="18"/>
        <end position="48"/>
    </location>
</feature>
<dbReference type="PANTHER" id="PTHR47338:SF29">
    <property type="entry name" value="ZN(2)-C6 FUNGAL-TYPE DOMAIN-CONTAINING PROTEIN"/>
    <property type="match status" value="1"/>
</dbReference>
<evidence type="ECO:0000259" key="7">
    <source>
        <dbReference type="PROSITE" id="PS50048"/>
    </source>
</evidence>
<dbReference type="CDD" id="cd00067">
    <property type="entry name" value="GAL4"/>
    <property type="match status" value="1"/>
</dbReference>
<dbReference type="GO" id="GO:0000981">
    <property type="term" value="F:DNA-binding transcription factor activity, RNA polymerase II-specific"/>
    <property type="evidence" value="ECO:0007669"/>
    <property type="project" value="InterPro"/>
</dbReference>
<dbReference type="InterPro" id="IPR007219">
    <property type="entry name" value="XnlR_reg_dom"/>
</dbReference>
<dbReference type="InterPro" id="IPR036864">
    <property type="entry name" value="Zn2-C6_fun-type_DNA-bd_sf"/>
</dbReference>
<organism evidence="8 9">
    <name type="scientific">Cryptococcus neoformans Tu259-1</name>
    <dbReference type="NCBI Taxonomy" id="1230072"/>
    <lineage>
        <taxon>Eukaryota</taxon>
        <taxon>Fungi</taxon>
        <taxon>Dikarya</taxon>
        <taxon>Basidiomycota</taxon>
        <taxon>Agaricomycotina</taxon>
        <taxon>Tremellomycetes</taxon>
        <taxon>Tremellales</taxon>
        <taxon>Cryptococcaceae</taxon>
        <taxon>Cryptococcus</taxon>
        <taxon>Cryptococcus neoformans species complex</taxon>
    </lineage>
</organism>
<sequence>MPKEDSQSHPPPLKRGDACLYCRKRRIRCSATKPTCTHCAKIGRECVYDVKKPTSRVQQLEEKVAQLESLLKNGAMSGDGAPSGSGLQTSGSTPSLLHQSSNDALSEATALPQQTPTSTSYSFLNNETIDVNLFGGKYPAIPPAGNHSNLFPSFGGSIFGSMGSMMAQPQPQIEQTFDFSTLDPTFMNMVNSFQTSTGLAEPVPQQQQHMAYGQPPAPSVPPSHLNPAHANINPNTTQSSPPSTAAEYTSQTYASLHKVPFLNNNFCTSVASEAQLGNPSVVAELASANANVQEDMAALLKAAAASNAEQWATGIAQGSGFDGGQENTQLVGGWFDANDLPKVARDHLLNMFFSGMRLFGQEFHVPRFMASLSLPLSKRPHNCLLYSMYTMASRISTSQPIRNLEPHFHSIACRQLELAIAQVDKLLDAIRASSILAVYKYSIARYHEAWMMSGQAARLAVSCGLHQIQSSVWKSNNNKAQEVAADLGGLMRRRSYILPPPVDAVEHGERIWAFWSIFVVDRCGSISTQWVPAIPDDAIITPFPRPLHEYELGLVTEADNISISSIYAPSPLRSRPLRYDYADLVKIRLRAITLLERASKLMYLPPEPGWDKDLERRRSESSGSTFFLPKRLDEMYEYLPSPSGSGPTLSSEPNHTDTTGKFRKNKGWTRTAKVRTPKAYNEVRQALLFIEEDLPEEWRTNWLEWDGKVQAWHFNGARKDIISLHLVLGCAWMFIEDVYVFGAENTTAVNIAKRLTVTVRYLAQQAAHSDLDVFIAMMWSFMSQVLIREMKRREASGDKLGKSLNLFSSSHNLCSAKSTNPLSTTGAAAIELDIDTLVQALKQFGQGYAVAVMQAMRQERYKNSNWEDVEFMKVDDEDSSDEEIVWQKERRGG</sequence>
<evidence type="ECO:0000256" key="4">
    <source>
        <dbReference type="ARBA" id="ARBA00023163"/>
    </source>
</evidence>
<dbReference type="OrthoDB" id="39175at2759"/>
<dbReference type="EMBL" id="AMKT01000034">
    <property type="protein sequence ID" value="OXG23905.1"/>
    <property type="molecule type" value="Genomic_DNA"/>
</dbReference>
<dbReference type="Pfam" id="PF04082">
    <property type="entry name" value="Fungal_trans"/>
    <property type="match status" value="1"/>
</dbReference>
<dbReference type="SMART" id="SM00906">
    <property type="entry name" value="Fungal_trans"/>
    <property type="match status" value="1"/>
</dbReference>
<name>A0A854QEE1_CRYNE</name>
<dbReference type="Pfam" id="PF00172">
    <property type="entry name" value="Zn_clus"/>
    <property type="match status" value="1"/>
</dbReference>
<evidence type="ECO:0000313" key="8">
    <source>
        <dbReference type="EMBL" id="OXG23905.1"/>
    </source>
</evidence>
<feature type="region of interest" description="Disordered" evidence="6">
    <location>
        <begin position="641"/>
        <end position="667"/>
    </location>
</feature>